<name>A0A1M6ZYX6_9BACT</name>
<keyword evidence="2" id="KW-1185">Reference proteome</keyword>
<proteinExistence type="predicted"/>
<evidence type="ECO:0000313" key="2">
    <source>
        <dbReference type="Proteomes" id="UP000184275"/>
    </source>
</evidence>
<sequence>MFVELVRKNLCPDILSGMMLLALLAPADSLKTLRTETAYDLGGKPLSTTRYPYGS</sequence>
<organism evidence="1 2">
    <name type="scientific">Fibrobacter intestinalis</name>
    <dbReference type="NCBI Taxonomy" id="28122"/>
    <lineage>
        <taxon>Bacteria</taxon>
        <taxon>Pseudomonadati</taxon>
        <taxon>Fibrobacterota</taxon>
        <taxon>Fibrobacteria</taxon>
        <taxon>Fibrobacterales</taxon>
        <taxon>Fibrobacteraceae</taxon>
        <taxon>Fibrobacter</taxon>
    </lineage>
</organism>
<dbReference type="AlphaFoldDB" id="A0A1M6ZYX6"/>
<accession>A0A1M6ZYX6</accession>
<gene>
    <name evidence="1" type="ORF">SAMN05720469_1793</name>
</gene>
<dbReference type="EMBL" id="FRAW01000079">
    <property type="protein sequence ID" value="SHL35533.1"/>
    <property type="molecule type" value="Genomic_DNA"/>
</dbReference>
<reference evidence="2" key="1">
    <citation type="submission" date="2016-11" db="EMBL/GenBank/DDBJ databases">
        <authorList>
            <person name="Varghese N."/>
            <person name="Submissions S."/>
        </authorList>
    </citation>
    <scope>NUCLEOTIDE SEQUENCE [LARGE SCALE GENOMIC DNA]</scope>
    <source>
        <strain evidence="2">UWOS</strain>
    </source>
</reference>
<dbReference type="Proteomes" id="UP000184275">
    <property type="component" value="Unassembled WGS sequence"/>
</dbReference>
<protein>
    <submittedName>
        <fullName evidence="1">Uncharacterized protein</fullName>
    </submittedName>
</protein>
<evidence type="ECO:0000313" key="1">
    <source>
        <dbReference type="EMBL" id="SHL35533.1"/>
    </source>
</evidence>
<feature type="non-terminal residue" evidence="1">
    <location>
        <position position="55"/>
    </location>
</feature>